<dbReference type="AlphaFoldDB" id="A0AA41ZAR6"/>
<dbReference type="InterPro" id="IPR000086">
    <property type="entry name" value="NUDIX_hydrolase_dom"/>
</dbReference>
<sequence length="138" mass="14946">MARPRTFGVRALLTDPAGRIALVRHHYIAGWYLPGGGVDKNESAEEAIRRELAEEVGLADVEIAGLLGVYHNRSQAKDDHVVVFVARVADPAALHAADAREIAEAGWFAPDTLPEGTSPATRRRIAEHLAARQGHGVW</sequence>
<comment type="similarity">
    <text evidence="3">Belongs to the Nudix hydrolase family.</text>
</comment>
<dbReference type="InterPro" id="IPR020084">
    <property type="entry name" value="NUDIX_hydrolase_CS"/>
</dbReference>
<evidence type="ECO:0000313" key="6">
    <source>
        <dbReference type="Proteomes" id="UP001165565"/>
    </source>
</evidence>
<dbReference type="PANTHER" id="PTHR43046">
    <property type="entry name" value="GDP-MANNOSE MANNOSYL HYDROLASE"/>
    <property type="match status" value="1"/>
</dbReference>
<dbReference type="PRINTS" id="PR00502">
    <property type="entry name" value="NUDIXFAMILY"/>
</dbReference>
<dbReference type="PROSITE" id="PS00893">
    <property type="entry name" value="NUDIX_BOX"/>
    <property type="match status" value="1"/>
</dbReference>
<dbReference type="PANTHER" id="PTHR43046:SF2">
    <property type="entry name" value="8-OXO-DGTP DIPHOSPHATASE-RELATED"/>
    <property type="match status" value="1"/>
</dbReference>
<dbReference type="Proteomes" id="UP001165565">
    <property type="component" value="Unassembled WGS sequence"/>
</dbReference>
<organism evidence="5 6">
    <name type="scientific">Sphingomonas lycopersici</name>
    <dbReference type="NCBI Taxonomy" id="2951807"/>
    <lineage>
        <taxon>Bacteria</taxon>
        <taxon>Pseudomonadati</taxon>
        <taxon>Pseudomonadota</taxon>
        <taxon>Alphaproteobacteria</taxon>
        <taxon>Sphingomonadales</taxon>
        <taxon>Sphingomonadaceae</taxon>
        <taxon>Sphingomonas</taxon>
    </lineage>
</organism>
<dbReference type="GO" id="GO:0016787">
    <property type="term" value="F:hydrolase activity"/>
    <property type="evidence" value="ECO:0007669"/>
    <property type="project" value="UniProtKB-KW"/>
</dbReference>
<dbReference type="Pfam" id="PF00293">
    <property type="entry name" value="NUDIX"/>
    <property type="match status" value="1"/>
</dbReference>
<dbReference type="PROSITE" id="PS51462">
    <property type="entry name" value="NUDIX"/>
    <property type="match status" value="1"/>
</dbReference>
<accession>A0AA41ZAR6</accession>
<dbReference type="InterPro" id="IPR020476">
    <property type="entry name" value="Nudix_hydrolase"/>
</dbReference>
<gene>
    <name evidence="5" type="ORF">NEE01_15185</name>
</gene>
<name>A0AA41ZAR6_9SPHN</name>
<keyword evidence="2 3" id="KW-0378">Hydrolase</keyword>
<proteinExistence type="inferred from homology"/>
<comment type="caution">
    <text evidence="5">The sequence shown here is derived from an EMBL/GenBank/DDBJ whole genome shotgun (WGS) entry which is preliminary data.</text>
</comment>
<dbReference type="EMBL" id="JANFAV010000011">
    <property type="protein sequence ID" value="MCW6536123.1"/>
    <property type="molecule type" value="Genomic_DNA"/>
</dbReference>
<reference evidence="5" key="1">
    <citation type="submission" date="2022-06" db="EMBL/GenBank/DDBJ databases">
        <title>Sphingomonas sp. nov. isolated from rhizosphere soil of tomato.</title>
        <authorList>
            <person name="Dong H."/>
            <person name="Gao R."/>
        </authorList>
    </citation>
    <scope>NUCLEOTIDE SEQUENCE</scope>
    <source>
        <strain evidence="5">MMSM24</strain>
    </source>
</reference>
<dbReference type="SUPFAM" id="SSF55811">
    <property type="entry name" value="Nudix"/>
    <property type="match status" value="1"/>
</dbReference>
<evidence type="ECO:0000313" key="5">
    <source>
        <dbReference type="EMBL" id="MCW6536123.1"/>
    </source>
</evidence>
<feature type="domain" description="Nudix hydrolase" evidence="4">
    <location>
        <begin position="4"/>
        <end position="131"/>
    </location>
</feature>
<protein>
    <submittedName>
        <fullName evidence="5">NUDIX domain-containing protein</fullName>
    </submittedName>
</protein>
<evidence type="ECO:0000256" key="3">
    <source>
        <dbReference type="RuleBase" id="RU003476"/>
    </source>
</evidence>
<dbReference type="Gene3D" id="3.90.79.10">
    <property type="entry name" value="Nucleoside Triphosphate Pyrophosphohydrolase"/>
    <property type="match status" value="1"/>
</dbReference>
<evidence type="ECO:0000256" key="1">
    <source>
        <dbReference type="ARBA" id="ARBA00001946"/>
    </source>
</evidence>
<comment type="cofactor">
    <cofactor evidence="1">
        <name>Mg(2+)</name>
        <dbReference type="ChEBI" id="CHEBI:18420"/>
    </cofactor>
</comment>
<keyword evidence="6" id="KW-1185">Reference proteome</keyword>
<evidence type="ECO:0000256" key="2">
    <source>
        <dbReference type="ARBA" id="ARBA00022801"/>
    </source>
</evidence>
<dbReference type="InterPro" id="IPR015797">
    <property type="entry name" value="NUDIX_hydrolase-like_dom_sf"/>
</dbReference>
<evidence type="ECO:0000259" key="4">
    <source>
        <dbReference type="PROSITE" id="PS51462"/>
    </source>
</evidence>